<organism evidence="4 5">
    <name type="scientific">Rathayibacter rubneri</name>
    <dbReference type="NCBI Taxonomy" id="2950106"/>
    <lineage>
        <taxon>Bacteria</taxon>
        <taxon>Bacillati</taxon>
        <taxon>Actinomycetota</taxon>
        <taxon>Actinomycetes</taxon>
        <taxon>Micrococcales</taxon>
        <taxon>Microbacteriaceae</taxon>
        <taxon>Rathayibacter</taxon>
    </lineage>
</organism>
<dbReference type="EMBL" id="JAMRYM010000031">
    <property type="protein sequence ID" value="MCM6762584.1"/>
    <property type="molecule type" value="Genomic_DNA"/>
</dbReference>
<feature type="region of interest" description="Disordered" evidence="1">
    <location>
        <begin position="212"/>
        <end position="241"/>
    </location>
</feature>
<evidence type="ECO:0000256" key="1">
    <source>
        <dbReference type="SAM" id="MobiDB-lite"/>
    </source>
</evidence>
<feature type="transmembrane region" description="Helical" evidence="2">
    <location>
        <begin position="250"/>
        <end position="271"/>
    </location>
</feature>
<feature type="domain" description="DUF8094" evidence="3">
    <location>
        <begin position="299"/>
        <end position="582"/>
    </location>
</feature>
<keyword evidence="5" id="KW-1185">Reference proteome</keyword>
<proteinExistence type="predicted"/>
<feature type="transmembrane region" description="Helical" evidence="2">
    <location>
        <begin position="185"/>
        <end position="205"/>
    </location>
</feature>
<dbReference type="AlphaFoldDB" id="A0A9X2IUF0"/>
<keyword evidence="2" id="KW-1133">Transmembrane helix</keyword>
<protein>
    <recommendedName>
        <fullName evidence="3">DUF8094 domain-containing protein</fullName>
    </recommendedName>
</protein>
<accession>A0A9X2IUF0</accession>
<dbReference type="Proteomes" id="UP001155240">
    <property type="component" value="Unassembled WGS sequence"/>
</dbReference>
<keyword evidence="2" id="KW-0812">Transmembrane</keyword>
<name>A0A9X2IUF0_9MICO</name>
<evidence type="ECO:0000256" key="2">
    <source>
        <dbReference type="SAM" id="Phobius"/>
    </source>
</evidence>
<dbReference type="RefSeq" id="WP_251945328.1">
    <property type="nucleotide sequence ID" value="NZ_JAMRYM010000031.1"/>
</dbReference>
<gene>
    <name evidence="4" type="ORF">NB037_09170</name>
</gene>
<dbReference type="InterPro" id="IPR058407">
    <property type="entry name" value="DUF8094"/>
</dbReference>
<dbReference type="Pfam" id="PF26366">
    <property type="entry name" value="DUF8094"/>
    <property type="match status" value="1"/>
</dbReference>
<keyword evidence="2" id="KW-0472">Membrane</keyword>
<reference evidence="4" key="1">
    <citation type="submission" date="2022-06" db="EMBL/GenBank/DDBJ databases">
        <title>Whole genome shotgun sequencing (WGS) of Rathayibacter sp. ZW T2_19, isolated from stored onions (Allium cepa).</title>
        <authorList>
            <person name="Stoll D.A."/>
            <person name="Huch M."/>
        </authorList>
    </citation>
    <scope>NUCLEOTIDE SEQUENCE</scope>
    <source>
        <strain evidence="4">ZW T2_19</strain>
    </source>
</reference>
<evidence type="ECO:0000313" key="4">
    <source>
        <dbReference type="EMBL" id="MCM6762584.1"/>
    </source>
</evidence>
<sequence length="598" mass="61706">MRFVFAIIATVIAAALIALGIGQRTVWAPPESLTARTVLDSDAPYAVVDGSVLASNEGRQSITVEGEGDLVLTYARTSDVLGWVGGSEYDEIGYDAETDELTATTETGTPIELAADDATADAAIVDPRGADLWLEQLEGAGSIDVALDVPEDISLLIATDGTAPAADEIRVSWPVDTATPLAGPLLAGGALFLLIGLGLYIWAFVHLRRQHGPRRKGPQGKVPRGARRPRARAGIQASLASPAPSRRRGLLVLPIVLGTTALLAGCSSDYWPDLAAGASATPTATATSTAGAEPIAEIPTPVVTTQQAEAIVASVADVASAADAARDATVLAERFQGEALTERTTNYDVVNKGGTIDPPQTIPASPVSVVLPQDTETWPRLVTAVVGDPADTTTAPIALMMSQASPRVDYKVDYAISLEANARIPDVAPVTVGTSIVAPDSKLMTLAPETVGAAYADILANGDASQYAELFAPEGDTLRGQVGVDKKTADREALPDTASIEFSNKAGTSPTIALATNDSGALVAASIAEVSTVRPTAEGSTVSTSGASQTLLGTDKSTTGIETTYGYQLLFYVPPVGSEEKIVMLGWSQGLVSVVQLP</sequence>
<feature type="compositionally biased region" description="Basic residues" evidence="1">
    <location>
        <begin position="212"/>
        <end position="231"/>
    </location>
</feature>
<comment type="caution">
    <text evidence="4">The sequence shown here is derived from an EMBL/GenBank/DDBJ whole genome shotgun (WGS) entry which is preliminary data.</text>
</comment>
<evidence type="ECO:0000313" key="5">
    <source>
        <dbReference type="Proteomes" id="UP001155240"/>
    </source>
</evidence>
<evidence type="ECO:0000259" key="3">
    <source>
        <dbReference type="Pfam" id="PF26366"/>
    </source>
</evidence>